<accession>A0A2M7UEF3</accession>
<gene>
    <name evidence="1" type="ORF">COY11_04205</name>
</gene>
<dbReference type="Proteomes" id="UP000229805">
    <property type="component" value="Unassembled WGS sequence"/>
</dbReference>
<comment type="caution">
    <text evidence="1">The sequence shown here is derived from an EMBL/GenBank/DDBJ whole genome shotgun (WGS) entry which is preliminary data.</text>
</comment>
<proteinExistence type="predicted"/>
<organism evidence="1 2">
    <name type="scientific">Candidatus Portnoybacteria bacterium CG_4_10_14_0_2_um_filter_44_20</name>
    <dbReference type="NCBI Taxonomy" id="1974799"/>
    <lineage>
        <taxon>Bacteria</taxon>
        <taxon>Candidatus Portnoyibacteriota</taxon>
    </lineage>
</organism>
<evidence type="ECO:0000313" key="1">
    <source>
        <dbReference type="EMBL" id="PIZ69602.1"/>
    </source>
</evidence>
<feature type="non-terminal residue" evidence="1">
    <location>
        <position position="1"/>
    </location>
</feature>
<reference evidence="2" key="1">
    <citation type="submission" date="2017-09" db="EMBL/GenBank/DDBJ databases">
        <title>Depth-based differentiation of microbial function through sediment-hosted aquifers and enrichment of novel symbionts in the deep terrestrial subsurface.</title>
        <authorList>
            <person name="Probst A.J."/>
            <person name="Ladd B."/>
            <person name="Jarett J.K."/>
            <person name="Geller-Mcgrath D.E."/>
            <person name="Sieber C.M.K."/>
            <person name="Emerson J.B."/>
            <person name="Anantharaman K."/>
            <person name="Thomas B.C."/>
            <person name="Malmstrom R."/>
            <person name="Stieglmeier M."/>
            <person name="Klingl A."/>
            <person name="Woyke T."/>
            <person name="Ryan C.M."/>
            <person name="Banfield J.F."/>
        </authorList>
    </citation>
    <scope>NUCLEOTIDE SEQUENCE [LARGE SCALE GENOMIC DNA]</scope>
</reference>
<dbReference type="AlphaFoldDB" id="A0A2M7UEF3"/>
<evidence type="ECO:0000313" key="2">
    <source>
        <dbReference type="Proteomes" id="UP000229805"/>
    </source>
</evidence>
<protein>
    <submittedName>
        <fullName evidence="1">Uncharacterized protein</fullName>
    </submittedName>
</protein>
<sequence length="79" mass="9183">NFKVSDIGYFVYCNGDIDKEAFDAKLEFDIKIIPYEGNDDWIEKTISDIHKCLINNEIPEAGPDCDFCRYREAITKVEK</sequence>
<dbReference type="EMBL" id="PFOG01000153">
    <property type="protein sequence ID" value="PIZ69602.1"/>
    <property type="molecule type" value="Genomic_DNA"/>
</dbReference>
<name>A0A2M7UEF3_9BACT</name>